<reference evidence="4" key="1">
    <citation type="submission" date="2017-04" db="EMBL/GenBank/DDBJ databases">
        <authorList>
            <person name="Varghese N."/>
            <person name="Submissions S."/>
        </authorList>
    </citation>
    <scope>NUCLEOTIDE SEQUENCE [LARGE SCALE GENOMIC DNA]</scope>
</reference>
<dbReference type="InterPro" id="IPR043129">
    <property type="entry name" value="ATPase_NBD"/>
</dbReference>
<evidence type="ECO:0000259" key="2">
    <source>
        <dbReference type="Pfam" id="PF00814"/>
    </source>
</evidence>
<dbReference type="Pfam" id="PF00814">
    <property type="entry name" value="TsaD"/>
    <property type="match status" value="1"/>
</dbReference>
<feature type="region of interest" description="Disordered" evidence="1">
    <location>
        <begin position="187"/>
        <end position="208"/>
    </location>
</feature>
<name>A0A1Y6G6R5_9HYPH</name>
<evidence type="ECO:0000313" key="3">
    <source>
        <dbReference type="EMBL" id="SMQ85861.1"/>
    </source>
</evidence>
<evidence type="ECO:0000256" key="1">
    <source>
        <dbReference type="SAM" id="MobiDB-lite"/>
    </source>
</evidence>
<dbReference type="SUPFAM" id="SSF53067">
    <property type="entry name" value="Actin-like ATPase domain"/>
    <property type="match status" value="1"/>
</dbReference>
<dbReference type="AlphaFoldDB" id="A0A1Y6G6R5"/>
<dbReference type="PANTHER" id="PTHR11735">
    <property type="entry name" value="TRNA N6-ADENOSINE THREONYLCARBAMOYLTRANSFERASE"/>
    <property type="match status" value="1"/>
</dbReference>
<gene>
    <name evidence="3" type="ORF">SAMN06295905_3154</name>
</gene>
<keyword evidence="4" id="KW-1185">Reference proteome</keyword>
<dbReference type="Proteomes" id="UP000194474">
    <property type="component" value="Unassembled WGS sequence"/>
</dbReference>
<dbReference type="NCBIfam" id="TIGR03725">
    <property type="entry name" value="T6A_YeaZ"/>
    <property type="match status" value="1"/>
</dbReference>
<sequence length="208" mass="21834">MAKDTMTQPITLAIDTAAPRLQLALLRADGTVDCLVEDIAKGHAEIFFDRLATLLARNGLGYDAIERVAVTTGPGSFTGLRIGLSAARGLGVARKVPVLGIPSLLAISLAAPQGPSVVLIDARRDEAYLELFTAPGRTQGGPRLLSMAAARAAVPTDATLIESPFVDIGAVARFASVADPRDYPPHASYVRDADAKPQDAARIPRRVS</sequence>
<feature type="domain" description="Gcp-like" evidence="2">
    <location>
        <begin position="38"/>
        <end position="130"/>
    </location>
</feature>
<dbReference type="InterPro" id="IPR000905">
    <property type="entry name" value="Gcp-like_dom"/>
</dbReference>
<dbReference type="PANTHER" id="PTHR11735:SF11">
    <property type="entry name" value="TRNA THREONYLCARBAMOYLADENOSINE BIOSYNTHESIS PROTEIN TSAB"/>
    <property type="match status" value="1"/>
</dbReference>
<feature type="compositionally biased region" description="Basic and acidic residues" evidence="1">
    <location>
        <begin position="187"/>
        <end position="199"/>
    </location>
</feature>
<evidence type="ECO:0000313" key="4">
    <source>
        <dbReference type="Proteomes" id="UP000194474"/>
    </source>
</evidence>
<dbReference type="RefSeq" id="WP_086471493.1">
    <property type="nucleotide sequence ID" value="NZ_FXWK01000002.1"/>
</dbReference>
<dbReference type="InterPro" id="IPR022496">
    <property type="entry name" value="T6A_TsaB"/>
</dbReference>
<dbReference type="GO" id="GO:0002949">
    <property type="term" value="P:tRNA threonylcarbamoyladenosine modification"/>
    <property type="evidence" value="ECO:0007669"/>
    <property type="project" value="InterPro"/>
</dbReference>
<dbReference type="Gene3D" id="3.30.420.40">
    <property type="match status" value="2"/>
</dbReference>
<dbReference type="EMBL" id="FXWK01000002">
    <property type="protein sequence ID" value="SMQ85861.1"/>
    <property type="molecule type" value="Genomic_DNA"/>
</dbReference>
<dbReference type="GO" id="GO:0005829">
    <property type="term" value="C:cytosol"/>
    <property type="evidence" value="ECO:0007669"/>
    <property type="project" value="TreeGrafter"/>
</dbReference>
<protein>
    <submittedName>
        <fullName evidence="3">tRNA threonylcarbamoyladenosine biosynthesis protein TsaB</fullName>
    </submittedName>
</protein>
<proteinExistence type="predicted"/>
<dbReference type="OrthoDB" id="9809995at2"/>
<organism evidence="3 4">
    <name type="scientific">Devosia lucknowensis</name>
    <dbReference type="NCBI Taxonomy" id="1096929"/>
    <lineage>
        <taxon>Bacteria</taxon>
        <taxon>Pseudomonadati</taxon>
        <taxon>Pseudomonadota</taxon>
        <taxon>Alphaproteobacteria</taxon>
        <taxon>Hyphomicrobiales</taxon>
        <taxon>Devosiaceae</taxon>
        <taxon>Devosia</taxon>
    </lineage>
</organism>
<accession>A0A1Y6G6R5</accession>